<proteinExistence type="predicted"/>
<reference evidence="1" key="2">
    <citation type="submission" date="2022-04" db="EMBL/GenBank/DDBJ databases">
        <authorList>
            <person name="Fokt H."/>
            <person name="Baines J."/>
        </authorList>
    </citation>
    <scope>NUCLEOTIDE SEQUENCE</scope>
    <source>
        <strain evidence="1">KH569_7</strain>
    </source>
</reference>
<protein>
    <submittedName>
        <fullName evidence="1">Uncharacterized protein</fullName>
    </submittedName>
</protein>
<comment type="caution">
    <text evidence="1">The sequence shown here is derived from an EMBL/GenBank/DDBJ whole genome shotgun (WGS) entry which is preliminary data.</text>
</comment>
<name>A0A9X2P2I4_9BACE</name>
<dbReference type="Proteomes" id="UP001143810">
    <property type="component" value="Unassembled WGS sequence"/>
</dbReference>
<reference evidence="1" key="1">
    <citation type="journal article" date="2022" name="Arch. Microbiol.">
        <title>Bacteroides muris sp. nov. isolated from the cecum of wild-derived house mice.</title>
        <authorList>
            <person name="Fokt H."/>
            <person name="Unni R."/>
            <person name="Repnik U."/>
            <person name="Schmitz R.A."/>
            <person name="Bramkamp M."/>
            <person name="Baines J.F."/>
            <person name="Unterweger D."/>
        </authorList>
    </citation>
    <scope>NUCLEOTIDE SEQUENCE</scope>
    <source>
        <strain evidence="1">KH569_7</strain>
    </source>
</reference>
<dbReference type="EMBL" id="JAMZEE010000038">
    <property type="protein sequence ID" value="MCR6509231.1"/>
    <property type="molecule type" value="Genomic_DNA"/>
</dbReference>
<organism evidence="1 2">
    <name type="scientific">Bacteroides muris</name>
    <name type="common">ex Fokt et al. 2023</name>
    <dbReference type="NCBI Taxonomy" id="2937417"/>
    <lineage>
        <taxon>Bacteria</taxon>
        <taxon>Pseudomonadati</taxon>
        <taxon>Bacteroidota</taxon>
        <taxon>Bacteroidia</taxon>
        <taxon>Bacteroidales</taxon>
        <taxon>Bacteroidaceae</taxon>
        <taxon>Bacteroides</taxon>
    </lineage>
</organism>
<gene>
    <name evidence="1" type="ORF">M1B78_13935</name>
</gene>
<dbReference type="AlphaFoldDB" id="A0A9X2P2I4"/>
<evidence type="ECO:0000313" key="2">
    <source>
        <dbReference type="Proteomes" id="UP001143810"/>
    </source>
</evidence>
<evidence type="ECO:0000313" key="1">
    <source>
        <dbReference type="EMBL" id="MCR6509231.1"/>
    </source>
</evidence>
<dbReference type="RefSeq" id="WP_057258675.1">
    <property type="nucleotide sequence ID" value="NZ_JAMZEE010000038.1"/>
</dbReference>
<sequence length="79" mass="9207">MNIEKIIFNLLSAHRWVRYWIQKEIVGLTMPGEYVEIRSSFLSDKDLADILEAGFKIKSICSKKIDADAYNDVLLMREL</sequence>
<accession>A0A9X2P2I4</accession>